<reference evidence="3 5" key="2">
    <citation type="submission" date="2016-11" db="EMBL/GenBank/DDBJ databases">
        <title>Description of two novel members of the family Erysipelotrichaceae: Ileibacterium lipovorans gen. nov., sp. nov. and Dubosiella newyorkensis, gen. nov., sp. nov.</title>
        <authorList>
            <person name="Cox L.M."/>
            <person name="Sohn J."/>
            <person name="Tyrrell K.L."/>
            <person name="Citron D.M."/>
            <person name="Lawson P.A."/>
            <person name="Patel N.B."/>
            <person name="Iizumi T."/>
            <person name="Perez-Perez G.I."/>
            <person name="Goldstein E.J."/>
            <person name="Blaser M.J."/>
        </authorList>
    </citation>
    <scope>NUCLEOTIDE SEQUENCE [LARGE SCALE GENOMIC DNA]</scope>
    <source>
        <strain evidence="3 5">NYU-BL-K8</strain>
    </source>
</reference>
<dbReference type="KEGG" id="fro:AALO17_13790"/>
<protein>
    <submittedName>
        <fullName evidence="2">Uncharacterized protein</fullName>
    </submittedName>
</protein>
<evidence type="ECO:0000313" key="3">
    <source>
        <dbReference type="EMBL" id="OLU47329.1"/>
    </source>
</evidence>
<reference evidence="2 4" key="1">
    <citation type="journal article" date="2016" name="Gut Pathog.">
        <title>Whole genome sequencing of "Faecalibaculum rodentium" ALO17, isolated from C57BL/6J laboratory mouse feces.</title>
        <authorList>
            <person name="Lim S."/>
            <person name="Chang D.H."/>
            <person name="Ahn S."/>
            <person name="Kim B.C."/>
        </authorList>
    </citation>
    <scope>NUCLEOTIDE SEQUENCE [LARGE SCALE GENOMIC DNA]</scope>
    <source>
        <strain evidence="2 4">Alo17</strain>
    </source>
</reference>
<organism evidence="2 4">
    <name type="scientific">Faecalibaculum rodentium</name>
    <dbReference type="NCBI Taxonomy" id="1702221"/>
    <lineage>
        <taxon>Bacteria</taxon>
        <taxon>Bacillati</taxon>
        <taxon>Bacillota</taxon>
        <taxon>Erysipelotrichia</taxon>
        <taxon>Erysipelotrichales</taxon>
        <taxon>Erysipelotrichaceae</taxon>
        <taxon>Faecalibaculum</taxon>
    </lineage>
</organism>
<feature type="compositionally biased region" description="Basic and acidic residues" evidence="1">
    <location>
        <begin position="30"/>
        <end position="42"/>
    </location>
</feature>
<proteinExistence type="predicted"/>
<sequence length="64" mass="7420">MIQFIEADQAVLRDGFFNFSGSAAGREENDFHEFDDRTEKSGRRTKASTRREAYRNDQNFGAVR</sequence>
<dbReference type="Proteomes" id="UP000186758">
    <property type="component" value="Unassembled WGS sequence"/>
</dbReference>
<evidence type="ECO:0000313" key="5">
    <source>
        <dbReference type="Proteomes" id="UP000186758"/>
    </source>
</evidence>
<accession>A0A140DV36</accession>
<evidence type="ECO:0000256" key="1">
    <source>
        <dbReference type="SAM" id="MobiDB-lite"/>
    </source>
</evidence>
<keyword evidence="4" id="KW-1185">Reference proteome</keyword>
<gene>
    <name evidence="2" type="ORF">AALO17_13790</name>
    <name evidence="3" type="ORF">BO223_00565</name>
</gene>
<evidence type="ECO:0000313" key="2">
    <source>
        <dbReference type="EMBL" id="AMK54513.1"/>
    </source>
</evidence>
<feature type="region of interest" description="Disordered" evidence="1">
    <location>
        <begin position="30"/>
        <end position="64"/>
    </location>
</feature>
<dbReference type="EMBL" id="MPJZ01000005">
    <property type="protein sequence ID" value="OLU47329.1"/>
    <property type="molecule type" value="Genomic_DNA"/>
</dbReference>
<dbReference type="STRING" id="1702221.AALO17_13790"/>
<dbReference type="EMBL" id="CP011391">
    <property type="protein sequence ID" value="AMK54513.1"/>
    <property type="molecule type" value="Genomic_DNA"/>
</dbReference>
<name>A0A140DV36_9FIRM</name>
<evidence type="ECO:0000313" key="4">
    <source>
        <dbReference type="Proteomes" id="UP000069771"/>
    </source>
</evidence>
<dbReference type="Proteomes" id="UP000069771">
    <property type="component" value="Chromosome"/>
</dbReference>
<dbReference type="AlphaFoldDB" id="A0A140DV36"/>